<protein>
    <submittedName>
        <fullName evidence="1">Uncharacterized protein</fullName>
    </submittedName>
</protein>
<proteinExistence type="predicted"/>
<feature type="non-terminal residue" evidence="1">
    <location>
        <position position="27"/>
    </location>
</feature>
<gene>
    <name evidence="1" type="ORF">METZ01_LOCUS155945</name>
</gene>
<sequence>MKTNTLLLALMTTAPLLAQENPKALIP</sequence>
<organism evidence="1">
    <name type="scientific">marine metagenome</name>
    <dbReference type="NCBI Taxonomy" id="408172"/>
    <lineage>
        <taxon>unclassified sequences</taxon>
        <taxon>metagenomes</taxon>
        <taxon>ecological metagenomes</taxon>
    </lineage>
</organism>
<name>A0A382AP71_9ZZZZ</name>
<dbReference type="EMBL" id="UINC01026154">
    <property type="protein sequence ID" value="SVB03091.1"/>
    <property type="molecule type" value="Genomic_DNA"/>
</dbReference>
<evidence type="ECO:0000313" key="1">
    <source>
        <dbReference type="EMBL" id="SVB03091.1"/>
    </source>
</evidence>
<dbReference type="AlphaFoldDB" id="A0A382AP71"/>
<accession>A0A382AP71</accession>
<reference evidence="1" key="1">
    <citation type="submission" date="2018-05" db="EMBL/GenBank/DDBJ databases">
        <authorList>
            <person name="Lanie J.A."/>
            <person name="Ng W.-L."/>
            <person name="Kazmierczak K.M."/>
            <person name="Andrzejewski T.M."/>
            <person name="Davidsen T.M."/>
            <person name="Wayne K.J."/>
            <person name="Tettelin H."/>
            <person name="Glass J.I."/>
            <person name="Rusch D."/>
            <person name="Podicherti R."/>
            <person name="Tsui H.-C.T."/>
            <person name="Winkler M.E."/>
        </authorList>
    </citation>
    <scope>NUCLEOTIDE SEQUENCE</scope>
</reference>